<dbReference type="InterPro" id="IPR038595">
    <property type="entry name" value="LOR_sf"/>
</dbReference>
<feature type="domain" description="DUF2510" evidence="2">
    <location>
        <begin position="8"/>
        <end position="41"/>
    </location>
</feature>
<dbReference type="RefSeq" id="WP_328691641.1">
    <property type="nucleotide sequence ID" value="NZ_CP108005.1"/>
</dbReference>
<organism evidence="3 4">
    <name type="scientific">Streptomyces caniferus</name>
    <dbReference type="NCBI Taxonomy" id="285557"/>
    <lineage>
        <taxon>Bacteria</taxon>
        <taxon>Bacillati</taxon>
        <taxon>Actinomycetota</taxon>
        <taxon>Actinomycetes</taxon>
        <taxon>Kitasatosporales</taxon>
        <taxon>Streptomycetaceae</taxon>
        <taxon>Streptomyces</taxon>
    </lineage>
</organism>
<gene>
    <name evidence="3" type="ORF">OG727_04080</name>
</gene>
<evidence type="ECO:0000313" key="4">
    <source>
        <dbReference type="Proteomes" id="UP001432292"/>
    </source>
</evidence>
<reference evidence="3" key="1">
    <citation type="submission" date="2022-10" db="EMBL/GenBank/DDBJ databases">
        <title>The complete genomes of actinobacterial strains from the NBC collection.</title>
        <authorList>
            <person name="Joergensen T.S."/>
            <person name="Alvarez Arevalo M."/>
            <person name="Sterndorff E.B."/>
            <person name="Faurdal D."/>
            <person name="Vuksanovic O."/>
            <person name="Mourched A.-S."/>
            <person name="Charusanti P."/>
            <person name="Shaw S."/>
            <person name="Blin K."/>
            <person name="Weber T."/>
        </authorList>
    </citation>
    <scope>NUCLEOTIDE SEQUENCE</scope>
    <source>
        <strain evidence="3">NBC_01256</strain>
    </source>
</reference>
<keyword evidence="4" id="KW-1185">Reference proteome</keyword>
<dbReference type="InterPro" id="IPR018929">
    <property type="entry name" value="DUF2510"/>
</dbReference>
<dbReference type="Gene3D" id="2.40.160.200">
    <property type="entry name" value="LURP1-related"/>
    <property type="match status" value="1"/>
</dbReference>
<evidence type="ECO:0000313" key="3">
    <source>
        <dbReference type="EMBL" id="WUS21538.1"/>
    </source>
</evidence>
<dbReference type="InterPro" id="IPR005552">
    <property type="entry name" value="Scramblase"/>
</dbReference>
<dbReference type="SUPFAM" id="SSF54518">
    <property type="entry name" value="Tubby C-terminal domain-like"/>
    <property type="match status" value="1"/>
</dbReference>
<proteinExistence type="predicted"/>
<dbReference type="Proteomes" id="UP001432292">
    <property type="component" value="Chromosome"/>
</dbReference>
<feature type="compositionally biased region" description="Low complexity" evidence="1">
    <location>
        <begin position="152"/>
        <end position="165"/>
    </location>
</feature>
<dbReference type="PANTHER" id="PTHR23248">
    <property type="entry name" value="PHOSPHOLIPID SCRAMBLASE-RELATED"/>
    <property type="match status" value="1"/>
</dbReference>
<feature type="region of interest" description="Disordered" evidence="1">
    <location>
        <begin position="1"/>
        <end position="171"/>
    </location>
</feature>
<sequence>MTNANIPAGWYADPQGTPHQLRWWDGSRWTEHTHPGQQPAAPDQGRAPQSAPQQAAPQPAPQQQAGQHAPQQQTLQKSAPQQQMPQQSAPPQQAPGQAPYPGQQQGGAPYGQQGYGYPQQAPGQQAPGQPMQQPYGQQQYGQQPMPHPGAHPGAVQQQVQQQAGVAPGGPGGGSLFTEPVLVVNQKAKLIEVTNEYGVFDQHGNTIGAVVQVGQSTAKKVLRVVSSLDQYMTHKLEIRDAYGQPQLILTRPAKIIKSKVIVQRPDGSPVGEIVQQNAIGKINFAMMVNGQRIGAIKAENWRAWNFAIVDHADTEVARITKTWEGLAKTMFTSADNYVLQIHHQLPDPLLSLVVATALTVDTALKQDARGLG</sequence>
<feature type="compositionally biased region" description="Low complexity" evidence="1">
    <location>
        <begin position="110"/>
        <end position="144"/>
    </location>
</feature>
<accession>A0ABZ1VGT8</accession>
<dbReference type="InterPro" id="IPR025659">
    <property type="entry name" value="Tubby-like_C"/>
</dbReference>
<dbReference type="Pfam" id="PF10708">
    <property type="entry name" value="DUF2510"/>
    <property type="match status" value="1"/>
</dbReference>
<evidence type="ECO:0000256" key="1">
    <source>
        <dbReference type="SAM" id="MobiDB-lite"/>
    </source>
</evidence>
<feature type="compositionally biased region" description="Low complexity" evidence="1">
    <location>
        <begin position="47"/>
        <end position="103"/>
    </location>
</feature>
<name>A0ABZ1VGT8_9ACTN</name>
<dbReference type="Pfam" id="PF03803">
    <property type="entry name" value="Scramblase"/>
    <property type="match status" value="1"/>
</dbReference>
<dbReference type="EMBL" id="CP108473">
    <property type="protein sequence ID" value="WUS21538.1"/>
    <property type="molecule type" value="Genomic_DNA"/>
</dbReference>
<protein>
    <submittedName>
        <fullName evidence="3">Phospholipid scramblase-related protein</fullName>
    </submittedName>
</protein>
<evidence type="ECO:0000259" key="2">
    <source>
        <dbReference type="Pfam" id="PF10708"/>
    </source>
</evidence>
<dbReference type="PANTHER" id="PTHR23248:SF9">
    <property type="entry name" value="PHOSPHOLIPID SCRAMBLASE"/>
    <property type="match status" value="1"/>
</dbReference>